<evidence type="ECO:0000256" key="1">
    <source>
        <dbReference type="ARBA" id="ARBA00006242"/>
    </source>
</evidence>
<dbReference type="PROSITE" id="PS00963">
    <property type="entry name" value="RIBOSOMAL_S2_2"/>
    <property type="match status" value="1"/>
</dbReference>
<dbReference type="PRINTS" id="PR00395">
    <property type="entry name" value="RIBOSOMALS2"/>
</dbReference>
<dbReference type="NCBIfam" id="TIGR01011">
    <property type="entry name" value="rpsB_bact"/>
    <property type="match status" value="1"/>
</dbReference>
<sequence length="376" mass="41612">MENKKEVVVETQTLNKVSNVKTPEILDLLKAGCHFGHKKSAWNPRMKQYIYEERNGIHIIDLVKTQELITATIKALSELTEKGNILFVGTKGQAASIVEKVATENGAFYVNKRWPGGLFTNFDTIKKSVQGLVKMEESLARGGEDLVKKERLFMQRESEKMDRIYKGIKFMDKLPAAVVVVDSKVEKLAIKEAKIAHIPIIALIDTNCNPDLVDYPIPANDDSLKSISLLVEILGQVVGESKKSQGIVALRNSQKATLETLAKQYAEQKERSARMEEEDRERMKSLREGKVAESKGTVVRVVKKDISGEIAAAEEAKKIVDSKSVEDLGLSVRIVKALAENGIKNVSDLSGKTKEDLVEIKGVGEKAAVDILKSLK</sequence>
<dbReference type="InterPro" id="IPR011260">
    <property type="entry name" value="RNAP_asu_C"/>
</dbReference>
<evidence type="ECO:0000259" key="8">
    <source>
        <dbReference type="Pfam" id="PF03118"/>
    </source>
</evidence>
<dbReference type="Gene3D" id="1.10.150.20">
    <property type="entry name" value="5' to 3' exonuclease, C-terminal subdomain"/>
    <property type="match status" value="1"/>
</dbReference>
<dbReference type="InterPro" id="IPR005706">
    <property type="entry name" value="Ribosomal_uS2_bac/mit/plastid"/>
</dbReference>
<dbReference type="HAMAP" id="MF_00291_B">
    <property type="entry name" value="Ribosomal_uS2_B"/>
    <property type="match status" value="1"/>
</dbReference>
<organism evidence="9 10">
    <name type="scientific">candidate division WS6 bacterium GW2011_GWC2_36_7</name>
    <dbReference type="NCBI Taxonomy" id="1619091"/>
    <lineage>
        <taxon>Bacteria</taxon>
        <taxon>Candidatus Dojkabacteria</taxon>
    </lineage>
</organism>
<dbReference type="GO" id="GO:0003899">
    <property type="term" value="F:DNA-directed RNA polymerase activity"/>
    <property type="evidence" value="ECO:0007669"/>
    <property type="project" value="InterPro"/>
</dbReference>
<evidence type="ECO:0000256" key="5">
    <source>
        <dbReference type="HAMAP-Rule" id="MF_00291"/>
    </source>
</evidence>
<keyword evidence="2 5" id="KW-0689">Ribosomal protein</keyword>
<evidence type="ECO:0000313" key="10">
    <source>
        <dbReference type="Proteomes" id="UP000034075"/>
    </source>
</evidence>
<evidence type="ECO:0000256" key="2">
    <source>
        <dbReference type="ARBA" id="ARBA00022980"/>
    </source>
</evidence>
<dbReference type="Pfam" id="PF03118">
    <property type="entry name" value="RNA_pol_A_CTD"/>
    <property type="match status" value="1"/>
</dbReference>
<dbReference type="GO" id="GO:0006412">
    <property type="term" value="P:translation"/>
    <property type="evidence" value="ECO:0007669"/>
    <property type="project" value="UniProtKB-UniRule"/>
</dbReference>
<evidence type="ECO:0000256" key="7">
    <source>
        <dbReference type="SAM" id="MobiDB-lite"/>
    </source>
</evidence>
<dbReference type="AlphaFoldDB" id="A0A0G0I6L5"/>
<protein>
    <recommendedName>
        <fullName evidence="4 5">Small ribosomal subunit protein uS2</fullName>
    </recommendedName>
</protein>
<reference evidence="9 10" key="1">
    <citation type="journal article" date="2015" name="Nature">
        <title>rRNA introns, odd ribosomes, and small enigmatic genomes across a large radiation of phyla.</title>
        <authorList>
            <person name="Brown C.T."/>
            <person name="Hug L.A."/>
            <person name="Thomas B.C."/>
            <person name="Sharon I."/>
            <person name="Castelle C.J."/>
            <person name="Singh A."/>
            <person name="Wilkins M.J."/>
            <person name="Williams K.H."/>
            <person name="Banfield J.F."/>
        </authorList>
    </citation>
    <scope>NUCLEOTIDE SEQUENCE [LARGE SCALE GENOMIC DNA]</scope>
</reference>
<dbReference type="GO" id="GO:0003677">
    <property type="term" value="F:DNA binding"/>
    <property type="evidence" value="ECO:0007669"/>
    <property type="project" value="InterPro"/>
</dbReference>
<dbReference type="PANTHER" id="PTHR12534">
    <property type="entry name" value="30S RIBOSOMAL PROTEIN S2 PROKARYOTIC AND ORGANELLAR"/>
    <property type="match status" value="1"/>
</dbReference>
<evidence type="ECO:0000256" key="3">
    <source>
        <dbReference type="ARBA" id="ARBA00023274"/>
    </source>
</evidence>
<feature type="region of interest" description="Disordered" evidence="7">
    <location>
        <begin position="267"/>
        <end position="289"/>
    </location>
</feature>
<dbReference type="CDD" id="cd01425">
    <property type="entry name" value="RPS2"/>
    <property type="match status" value="1"/>
</dbReference>
<dbReference type="GO" id="GO:0015935">
    <property type="term" value="C:small ribosomal subunit"/>
    <property type="evidence" value="ECO:0007669"/>
    <property type="project" value="InterPro"/>
</dbReference>
<dbReference type="SUPFAM" id="SSF47789">
    <property type="entry name" value="C-terminal domain of RNA polymerase alpha subunit"/>
    <property type="match status" value="1"/>
</dbReference>
<comment type="similarity">
    <text evidence="1 5 6">Belongs to the universal ribosomal protein uS2 family.</text>
</comment>
<dbReference type="GO" id="GO:0006351">
    <property type="term" value="P:DNA-templated transcription"/>
    <property type="evidence" value="ECO:0007669"/>
    <property type="project" value="InterPro"/>
</dbReference>
<gene>
    <name evidence="5" type="primary">rpsB</name>
    <name evidence="9" type="ORF">US24_C0017G0003</name>
</gene>
<proteinExistence type="inferred from homology"/>
<feature type="domain" description="RNA polymerase alpha subunit C-terminal" evidence="8">
    <location>
        <begin position="316"/>
        <end position="376"/>
    </location>
</feature>
<evidence type="ECO:0000256" key="4">
    <source>
        <dbReference type="ARBA" id="ARBA00035256"/>
    </source>
</evidence>
<keyword evidence="3 5" id="KW-0687">Ribonucleoprotein</keyword>
<dbReference type="SUPFAM" id="SSF52313">
    <property type="entry name" value="Ribosomal protein S2"/>
    <property type="match status" value="1"/>
</dbReference>
<dbReference type="InterPro" id="IPR023591">
    <property type="entry name" value="Ribosomal_uS2_flav_dom_sf"/>
</dbReference>
<dbReference type="EMBL" id="LBSF01000017">
    <property type="protein sequence ID" value="KKQ11721.1"/>
    <property type="molecule type" value="Genomic_DNA"/>
</dbReference>
<dbReference type="Gene3D" id="3.40.50.10490">
    <property type="entry name" value="Glucose-6-phosphate isomerase like protein, domain 1"/>
    <property type="match status" value="1"/>
</dbReference>
<dbReference type="InterPro" id="IPR018130">
    <property type="entry name" value="Ribosomal_uS2_CS"/>
</dbReference>
<evidence type="ECO:0000313" key="9">
    <source>
        <dbReference type="EMBL" id="KKQ11721.1"/>
    </source>
</evidence>
<dbReference type="PANTHER" id="PTHR12534:SF0">
    <property type="entry name" value="SMALL RIBOSOMAL SUBUNIT PROTEIN US2M"/>
    <property type="match status" value="1"/>
</dbReference>
<evidence type="ECO:0000256" key="6">
    <source>
        <dbReference type="RuleBase" id="RU003631"/>
    </source>
</evidence>
<dbReference type="Gene3D" id="1.10.287.610">
    <property type="entry name" value="Helix hairpin bin"/>
    <property type="match status" value="1"/>
</dbReference>
<accession>A0A0G0I6L5</accession>
<dbReference type="Proteomes" id="UP000034075">
    <property type="component" value="Unassembled WGS sequence"/>
</dbReference>
<dbReference type="PATRIC" id="fig|1619091.4.peg.234"/>
<dbReference type="InterPro" id="IPR001865">
    <property type="entry name" value="Ribosomal_uS2"/>
</dbReference>
<dbReference type="GO" id="GO:0003735">
    <property type="term" value="F:structural constituent of ribosome"/>
    <property type="evidence" value="ECO:0007669"/>
    <property type="project" value="InterPro"/>
</dbReference>
<comment type="caution">
    <text evidence="9">The sequence shown here is derived from an EMBL/GenBank/DDBJ whole genome shotgun (WGS) entry which is preliminary data.</text>
</comment>
<name>A0A0G0I6L5_9BACT</name>
<dbReference type="Pfam" id="PF00318">
    <property type="entry name" value="Ribosomal_S2"/>
    <property type="match status" value="1"/>
</dbReference>